<protein>
    <submittedName>
        <fullName evidence="1">Putative nitrite reductase</fullName>
    </submittedName>
</protein>
<dbReference type="AlphaFoldDB" id="A0A3S4LN28"/>
<dbReference type="Proteomes" id="UP000269208">
    <property type="component" value="Chromosome"/>
</dbReference>
<gene>
    <name evidence="1" type="primary">SBOV47411_3</name>
    <name evidence="1" type="ORF">NCTC6754_00389</name>
</gene>
<reference evidence="1 2" key="1">
    <citation type="submission" date="2018-12" db="EMBL/GenBank/DDBJ databases">
        <authorList>
            <consortium name="Pathogen Informatics"/>
        </authorList>
    </citation>
    <scope>NUCLEOTIDE SEQUENCE [LARGE SCALE GENOMIC DNA]</scope>
    <source>
        <strain evidence="1 2">NCTC6754</strain>
    </source>
</reference>
<evidence type="ECO:0000313" key="1">
    <source>
        <dbReference type="EMBL" id="VEB50707.1"/>
    </source>
</evidence>
<accession>A0A3S4LN28</accession>
<sequence>MGKIKYGLPTLLAIGFWMDAISATVLELPAWERNYTGTIAGKTGKR</sequence>
<evidence type="ECO:0000313" key="2">
    <source>
        <dbReference type="Proteomes" id="UP000269208"/>
    </source>
</evidence>
<name>A0A3S4LN28_SALET</name>
<dbReference type="EMBL" id="LR134190">
    <property type="protein sequence ID" value="VEB50707.1"/>
    <property type="molecule type" value="Genomic_DNA"/>
</dbReference>
<proteinExistence type="predicted"/>
<organism evidence="1 2">
    <name type="scientific">Salmonella enterica I</name>
    <dbReference type="NCBI Taxonomy" id="59201"/>
    <lineage>
        <taxon>Bacteria</taxon>
        <taxon>Pseudomonadati</taxon>
        <taxon>Pseudomonadota</taxon>
        <taxon>Gammaproteobacteria</taxon>
        <taxon>Enterobacterales</taxon>
        <taxon>Enterobacteriaceae</taxon>
        <taxon>Salmonella</taxon>
    </lineage>
</organism>